<feature type="region of interest" description="Disordered" evidence="1">
    <location>
        <begin position="1"/>
        <end position="220"/>
    </location>
</feature>
<sequence length="459" mass="49848">MMGIGTTVKNMLGSENAPQDTSEQLNQPTERLTHDVATSNKLPAGTGPGTSGKATTGQYASAADPDTFQTRTAEAGLSSSQGQDISGYGTDAAAASGGTLDSTHQADRSGGRKARSGSGSSKRNSTGLNESTGLANTGRSQGAIGGPSGVRDSQLDTVIETTIDTRAGVSDSSGVQRSFPETNFEGRTGRTGVLPAEHHFGHVKHNPKDSMPGENADEDTNQLQPVTHERIRHFETEEVIRVKDIERHVHHIQHHTQPIVASEELAERIRENSYPMTIVKETHANKVEDNTLFEGQVNQYHDTLTHAAKERTVIDKGVQVREHVHHHIHHVIQPIIEKETIDKHRIVTTIPIREITHEAPVVHQSQTHAPVPLEHFLQRGGTLSGAIGQDEITKKMLRSGQCLREVDGVAEQLERELKLGRSSVGRELEGAAVDKEMLKKSSRQQQPTTTMPTVVTARN</sequence>
<dbReference type="EMBL" id="JAACJJ010000002">
    <property type="protein sequence ID" value="KAF5329510.1"/>
    <property type="molecule type" value="Genomic_DNA"/>
</dbReference>
<feature type="compositionally biased region" description="Polar residues" evidence="1">
    <location>
        <begin position="16"/>
        <end position="41"/>
    </location>
</feature>
<accession>A0A8H5BTW8</accession>
<gene>
    <name evidence="2" type="ORF">D9619_009320</name>
</gene>
<evidence type="ECO:0008006" key="4">
    <source>
        <dbReference type="Google" id="ProtNLM"/>
    </source>
</evidence>
<reference evidence="2 3" key="1">
    <citation type="journal article" date="2020" name="ISME J.">
        <title>Uncovering the hidden diversity of litter-decomposition mechanisms in mushroom-forming fungi.</title>
        <authorList>
            <person name="Floudas D."/>
            <person name="Bentzer J."/>
            <person name="Ahren D."/>
            <person name="Johansson T."/>
            <person name="Persson P."/>
            <person name="Tunlid A."/>
        </authorList>
    </citation>
    <scope>NUCLEOTIDE SEQUENCE [LARGE SCALE GENOMIC DNA]</scope>
    <source>
        <strain evidence="2 3">CBS 101986</strain>
    </source>
</reference>
<dbReference type="AlphaFoldDB" id="A0A8H5BTW8"/>
<feature type="compositionally biased region" description="Low complexity" evidence="1">
    <location>
        <begin position="444"/>
        <end position="459"/>
    </location>
</feature>
<dbReference type="PANTHER" id="PTHR38703">
    <property type="entry name" value="CHROMOSOME 8, WHOLE GENOME SHOTGUN SEQUENCE"/>
    <property type="match status" value="1"/>
</dbReference>
<feature type="region of interest" description="Disordered" evidence="1">
    <location>
        <begin position="436"/>
        <end position="459"/>
    </location>
</feature>
<protein>
    <recommendedName>
        <fullName evidence="4">Allergen</fullName>
    </recommendedName>
</protein>
<dbReference type="OrthoDB" id="2118965at2759"/>
<dbReference type="PANTHER" id="PTHR38703:SF1">
    <property type="entry name" value="ALLERGEN"/>
    <property type="match status" value="1"/>
</dbReference>
<evidence type="ECO:0000313" key="3">
    <source>
        <dbReference type="Proteomes" id="UP000567179"/>
    </source>
</evidence>
<dbReference type="Proteomes" id="UP000567179">
    <property type="component" value="Unassembled WGS sequence"/>
</dbReference>
<proteinExistence type="predicted"/>
<organism evidence="2 3">
    <name type="scientific">Psilocybe cf. subviscida</name>
    <dbReference type="NCBI Taxonomy" id="2480587"/>
    <lineage>
        <taxon>Eukaryota</taxon>
        <taxon>Fungi</taxon>
        <taxon>Dikarya</taxon>
        <taxon>Basidiomycota</taxon>
        <taxon>Agaricomycotina</taxon>
        <taxon>Agaricomycetes</taxon>
        <taxon>Agaricomycetidae</taxon>
        <taxon>Agaricales</taxon>
        <taxon>Agaricineae</taxon>
        <taxon>Strophariaceae</taxon>
        <taxon>Psilocybe</taxon>
    </lineage>
</organism>
<feature type="compositionally biased region" description="Polar residues" evidence="1">
    <location>
        <begin position="155"/>
        <end position="181"/>
    </location>
</feature>
<feature type="compositionally biased region" description="Polar residues" evidence="1">
    <location>
        <begin position="126"/>
        <end position="140"/>
    </location>
</feature>
<feature type="compositionally biased region" description="Polar residues" evidence="1">
    <location>
        <begin position="67"/>
        <end position="84"/>
    </location>
</feature>
<evidence type="ECO:0000256" key="1">
    <source>
        <dbReference type="SAM" id="MobiDB-lite"/>
    </source>
</evidence>
<name>A0A8H5BTW8_9AGAR</name>
<keyword evidence="3" id="KW-1185">Reference proteome</keyword>
<feature type="compositionally biased region" description="Low complexity" evidence="1">
    <location>
        <begin position="116"/>
        <end position="125"/>
    </location>
</feature>
<comment type="caution">
    <text evidence="2">The sequence shown here is derived from an EMBL/GenBank/DDBJ whole genome shotgun (WGS) entry which is preliminary data.</text>
</comment>
<evidence type="ECO:0000313" key="2">
    <source>
        <dbReference type="EMBL" id="KAF5329510.1"/>
    </source>
</evidence>